<evidence type="ECO:0000313" key="3">
    <source>
        <dbReference type="EMBL" id="CDN55247.1"/>
    </source>
</evidence>
<name>A0A068T9Q1_NEOGA</name>
<evidence type="ECO:0000256" key="2">
    <source>
        <dbReference type="SAM" id="SignalP"/>
    </source>
</evidence>
<feature type="region of interest" description="Disordered" evidence="1">
    <location>
        <begin position="280"/>
        <end position="302"/>
    </location>
</feature>
<dbReference type="AlphaFoldDB" id="A0A068T9Q1"/>
<keyword evidence="2" id="KW-0732">Signal</keyword>
<feature type="compositionally biased region" description="Pro residues" evidence="1">
    <location>
        <begin position="143"/>
        <end position="167"/>
    </location>
</feature>
<dbReference type="Proteomes" id="UP000028186">
    <property type="component" value="Chromosome I"/>
</dbReference>
<accession>A0A068T9Q1</accession>
<feature type="compositionally biased region" description="Basic and acidic residues" evidence="1">
    <location>
        <begin position="247"/>
        <end position="257"/>
    </location>
</feature>
<evidence type="ECO:0000256" key="1">
    <source>
        <dbReference type="SAM" id="MobiDB-lite"/>
    </source>
</evidence>
<dbReference type="eggNOG" id="COG3266">
    <property type="taxonomic scope" value="Bacteria"/>
</dbReference>
<feature type="compositionally biased region" description="Polar residues" evidence="1">
    <location>
        <begin position="258"/>
        <end position="267"/>
    </location>
</feature>
<feature type="compositionally biased region" description="Basic and acidic residues" evidence="1">
    <location>
        <begin position="205"/>
        <end position="223"/>
    </location>
</feature>
<feature type="region of interest" description="Disordered" evidence="1">
    <location>
        <begin position="351"/>
        <end position="373"/>
    </location>
</feature>
<dbReference type="HOGENOM" id="CLU_066414_0_0_5"/>
<dbReference type="KEGG" id="ngl:RG1141_CH29110"/>
<organism evidence="3 4">
    <name type="scientific">Neorhizobium galegae bv. officinalis bv. officinalis str. HAMBI 1141</name>
    <dbReference type="NCBI Taxonomy" id="1028801"/>
    <lineage>
        <taxon>Bacteria</taxon>
        <taxon>Pseudomonadati</taxon>
        <taxon>Pseudomonadota</taxon>
        <taxon>Alphaproteobacteria</taxon>
        <taxon>Hyphomicrobiales</taxon>
        <taxon>Rhizobiaceae</taxon>
        <taxon>Rhizobium/Agrobacterium group</taxon>
        <taxon>Neorhizobium</taxon>
    </lineage>
</organism>
<feature type="compositionally biased region" description="Basic and acidic residues" evidence="1">
    <location>
        <begin position="363"/>
        <end position="372"/>
    </location>
</feature>
<dbReference type="Gene3D" id="3.30.1150.10">
    <property type="match status" value="1"/>
</dbReference>
<proteinExistence type="predicted"/>
<reference evidence="4" key="1">
    <citation type="journal article" date="2014" name="BMC Genomics">
        <title>Genome sequencing of two Neorhizobium galegae strains reveals a noeT gene responsible for the unusual acetylation of the nodulation factors.</title>
        <authorList>
            <person name="Osterman J."/>
            <person name="Marsh J."/>
            <person name="Laine P.K."/>
            <person name="Zeng Z."/>
            <person name="Alatalo E."/>
            <person name="Sullivan J.T."/>
            <person name="Young J.P."/>
            <person name="Thomas-Oates J."/>
            <person name="Paulin L."/>
            <person name="Lindstrom K."/>
        </authorList>
    </citation>
    <scope>NUCLEOTIDE SEQUENCE [LARGE SCALE GENOMIC DNA]</scope>
    <source>
        <strain evidence="4">HAMBI 1141</strain>
    </source>
</reference>
<feature type="signal peptide" evidence="2">
    <location>
        <begin position="1"/>
        <end position="27"/>
    </location>
</feature>
<dbReference type="EMBL" id="HG938355">
    <property type="protein sequence ID" value="CDN55247.1"/>
    <property type="molecule type" value="Genomic_DNA"/>
</dbReference>
<feature type="compositionally biased region" description="Polar residues" evidence="1">
    <location>
        <begin position="73"/>
        <end position="82"/>
    </location>
</feature>
<dbReference type="PRINTS" id="PR01217">
    <property type="entry name" value="PRICHEXTENSN"/>
</dbReference>
<feature type="region of interest" description="Disordered" evidence="1">
    <location>
        <begin position="47"/>
        <end position="267"/>
    </location>
</feature>
<feature type="compositionally biased region" description="Low complexity" evidence="1">
    <location>
        <begin position="97"/>
        <end position="107"/>
    </location>
</feature>
<sequence>MKVSLGTSLVLHSLVLGLALVSLSAPASFDVADVEALPVDIVPVESITQTQQGDKKAPPSQKPSPKETKNQKIVDNAQNAGENNVDLKTPPTPTTKPQPTETTAAPKPVERPTPTPTPEQNQVKDIVKEETAPKPTEIAALPQPKPEITPPKPEPTPPKPEPTPPKPEAAKPTPVPLQSENTSETGELPQSVPAPASRPQPPKPEPPKEQAKPVEKPAEKPAETKPVTAKAAETAKTDNKATASVKPSDKKEGKQQETAKSSSSMASDFNADQIAALLNKQEASGGGAKRSTQVAARGDTKTIGTGLSSSEIDNVKGQIQGNWALVGGLTGVSEVRVKIRVQLDQSGNIVGDPEVTATGGPEGTRRAVEGSTRRALMKSAPLKNLPAAKYEGEKGWNVLVLNFDPSEFAL</sequence>
<feature type="chain" id="PRO_5001656762" evidence="2">
    <location>
        <begin position="28"/>
        <end position="410"/>
    </location>
</feature>
<dbReference type="RefSeq" id="WP_038544865.1">
    <property type="nucleotide sequence ID" value="NZ_HG938355.1"/>
</dbReference>
<protein>
    <submittedName>
        <fullName evidence="3">Uncharacterized protein</fullName>
    </submittedName>
</protein>
<evidence type="ECO:0000313" key="4">
    <source>
        <dbReference type="Proteomes" id="UP000028186"/>
    </source>
</evidence>
<dbReference type="PATRIC" id="fig|1028801.3.peg.2966"/>
<gene>
    <name evidence="3" type="ORF">RG1141_CH29110</name>
</gene>